<comment type="caution">
    <text evidence="4">The sequence shown here is derived from an EMBL/GenBank/DDBJ whole genome shotgun (WGS) entry which is preliminary data.</text>
</comment>
<protein>
    <submittedName>
        <fullName evidence="4">AAA family ATPase</fullName>
    </submittedName>
</protein>
<dbReference type="SUPFAM" id="SSF46894">
    <property type="entry name" value="C-terminal effector domain of the bipartite response regulators"/>
    <property type="match status" value="1"/>
</dbReference>
<keyword evidence="1" id="KW-0547">Nucleotide-binding</keyword>
<dbReference type="PROSITE" id="PS00622">
    <property type="entry name" value="HTH_LUXR_1"/>
    <property type="match status" value="1"/>
</dbReference>
<name>A0ABT1E3K8_9ACTN</name>
<feature type="domain" description="HTH luxR-type" evidence="3">
    <location>
        <begin position="854"/>
        <end position="919"/>
    </location>
</feature>
<dbReference type="InterPro" id="IPR011990">
    <property type="entry name" value="TPR-like_helical_dom_sf"/>
</dbReference>
<dbReference type="PROSITE" id="PS50043">
    <property type="entry name" value="HTH_LUXR_2"/>
    <property type="match status" value="1"/>
</dbReference>
<dbReference type="Gene3D" id="1.10.10.10">
    <property type="entry name" value="Winged helix-like DNA-binding domain superfamily/Winged helix DNA-binding domain"/>
    <property type="match status" value="1"/>
</dbReference>
<evidence type="ECO:0000256" key="2">
    <source>
        <dbReference type="ARBA" id="ARBA00022840"/>
    </source>
</evidence>
<dbReference type="SUPFAM" id="SSF52540">
    <property type="entry name" value="P-loop containing nucleoside triphosphate hydrolases"/>
    <property type="match status" value="1"/>
</dbReference>
<organism evidence="4 5">
    <name type="scientific">Paractinoplanes aksuensis</name>
    <dbReference type="NCBI Taxonomy" id="2939490"/>
    <lineage>
        <taxon>Bacteria</taxon>
        <taxon>Bacillati</taxon>
        <taxon>Actinomycetota</taxon>
        <taxon>Actinomycetes</taxon>
        <taxon>Micromonosporales</taxon>
        <taxon>Micromonosporaceae</taxon>
        <taxon>Paractinoplanes</taxon>
    </lineage>
</organism>
<gene>
    <name evidence="4" type="ORF">M1L60_44760</name>
</gene>
<dbReference type="InterPro" id="IPR041664">
    <property type="entry name" value="AAA_16"/>
</dbReference>
<dbReference type="InterPro" id="IPR003593">
    <property type="entry name" value="AAA+_ATPase"/>
</dbReference>
<dbReference type="Pfam" id="PF13191">
    <property type="entry name" value="AAA_16"/>
    <property type="match status" value="1"/>
</dbReference>
<dbReference type="InterPro" id="IPR036388">
    <property type="entry name" value="WH-like_DNA-bd_sf"/>
</dbReference>
<dbReference type="PRINTS" id="PR00038">
    <property type="entry name" value="HTHLUXR"/>
</dbReference>
<evidence type="ECO:0000313" key="4">
    <source>
        <dbReference type="EMBL" id="MCO8277709.1"/>
    </source>
</evidence>
<keyword evidence="5" id="KW-1185">Reference proteome</keyword>
<sequence>MNKDPQLCPLRGRDRELAVLSERLAALAGGRGSTVVVTGAPGTGKSRLLLEAERLSRPYGLRVLRVSGEPDAAVMPGEGLLRALLAGPEPVLDAARARALATRPDHRYWLLQEVQEGLERVAARRPVLLLVDDLQWCDDLTMLALRALPGRLAGVAITWLFAGRPGDDNAGYTETRARLEASGATTVRLDRLDDDAAAQMARDVLGDEASLAVLALVGGAGNNPLLISELLSGIRGEGRTDLPARFGTLVGRRLGRLTPDGRAVLEVAAVLSRRIDVPFLGAVLRRPPATLVTPLREAQVEDLVHTDEQDLVFRHDLIREAVRATVPAAVSRAIRREAADLAAEFGHSPAEVAALLTDSAEPGDEEAVATLRRAAAELALGAPSRAADLSRRALALTAEYSPAHRAITVETIRLLWLAGRAAEATALGHTLLVDGIDSATEASARLGLAAASSQYSFAEAVLQCEIAVGSAALPLAGRAQALALMGVNLTMMGDFDRADEVLGRALAAAAAAGDDGARAVGLASSSVSALYHHRWQQAVELADEAVALSRTVRSDQILWGAVQWRSWLDSLGGRPDRALQSAAEGMRTAQHDGQAWLVRQWSLDRCRLLYDAGRLADAQAEAEGVLAMADELGAGNYADCTALTIAARVALHTGDLAAAHRYDAEAERMRTDRAPLVRRAGAWLGVLVAVAHSRSPARIRELLVQGAAAIGSVGPALGTPVDPADDVTFVRIAVAIGEPDWAERAVTVAEKRAAANPGFPFLAATADHARGLLAGDSDRISDAIEIYRQFPRSLPLAAALEDLAATTGEQSRPALEEALSLYESTGAIRDAARVRSALRKVGVRWRGTRSSSRPGDRWSLLTATEAAVVEKVAAGATNRQVATAMFLSPHTVSTHLRHAFSKLDINSRVELARLFAQRT</sequence>
<dbReference type="EMBL" id="JAMYJR010000063">
    <property type="protein sequence ID" value="MCO8277709.1"/>
    <property type="molecule type" value="Genomic_DNA"/>
</dbReference>
<keyword evidence="2" id="KW-0067">ATP-binding</keyword>
<dbReference type="SMART" id="SM00421">
    <property type="entry name" value="HTH_LUXR"/>
    <property type="match status" value="1"/>
</dbReference>
<dbReference type="Proteomes" id="UP001523369">
    <property type="component" value="Unassembled WGS sequence"/>
</dbReference>
<evidence type="ECO:0000256" key="1">
    <source>
        <dbReference type="ARBA" id="ARBA00022741"/>
    </source>
</evidence>
<dbReference type="InterPro" id="IPR000792">
    <property type="entry name" value="Tscrpt_reg_LuxR_C"/>
</dbReference>
<dbReference type="InterPro" id="IPR027417">
    <property type="entry name" value="P-loop_NTPase"/>
</dbReference>
<dbReference type="SMART" id="SM00382">
    <property type="entry name" value="AAA"/>
    <property type="match status" value="1"/>
</dbReference>
<dbReference type="Pfam" id="PF00196">
    <property type="entry name" value="GerE"/>
    <property type="match status" value="1"/>
</dbReference>
<accession>A0ABT1E3K8</accession>
<evidence type="ECO:0000313" key="5">
    <source>
        <dbReference type="Proteomes" id="UP001523369"/>
    </source>
</evidence>
<evidence type="ECO:0000259" key="3">
    <source>
        <dbReference type="PROSITE" id="PS50043"/>
    </source>
</evidence>
<proteinExistence type="predicted"/>
<reference evidence="4 5" key="1">
    <citation type="submission" date="2022-06" db="EMBL/GenBank/DDBJ databases">
        <title>New Species of the Genus Actinoplanes, ActinopZanes ferrugineus.</title>
        <authorList>
            <person name="Ding P."/>
        </authorList>
    </citation>
    <scope>NUCLEOTIDE SEQUENCE [LARGE SCALE GENOMIC DNA]</scope>
    <source>
        <strain evidence="4 5">TRM88003</strain>
    </source>
</reference>
<dbReference type="CDD" id="cd06170">
    <property type="entry name" value="LuxR_C_like"/>
    <property type="match status" value="1"/>
</dbReference>
<dbReference type="PANTHER" id="PTHR16305:SF35">
    <property type="entry name" value="TRANSCRIPTIONAL ACTIVATOR DOMAIN"/>
    <property type="match status" value="1"/>
</dbReference>
<dbReference type="PANTHER" id="PTHR16305">
    <property type="entry name" value="TESTICULAR SOLUBLE ADENYLYL CYCLASE"/>
    <property type="match status" value="1"/>
</dbReference>
<dbReference type="RefSeq" id="WP_253243717.1">
    <property type="nucleotide sequence ID" value="NZ_JAMYJR010000063.1"/>
</dbReference>
<dbReference type="InterPro" id="IPR016032">
    <property type="entry name" value="Sig_transdc_resp-reg_C-effctor"/>
</dbReference>
<dbReference type="SUPFAM" id="SSF48452">
    <property type="entry name" value="TPR-like"/>
    <property type="match status" value="1"/>
</dbReference>
<dbReference type="Gene3D" id="1.25.40.10">
    <property type="entry name" value="Tetratricopeptide repeat domain"/>
    <property type="match status" value="1"/>
</dbReference>